<dbReference type="CDD" id="cd24008">
    <property type="entry name" value="ASKHA_NBD_GLK"/>
    <property type="match status" value="1"/>
</dbReference>
<evidence type="ECO:0000256" key="3">
    <source>
        <dbReference type="RuleBase" id="RU004046"/>
    </source>
</evidence>
<reference evidence="4 5" key="1">
    <citation type="journal article" date="2019" name="Nat. Microbiol.">
        <title>Mediterranean grassland soil C-N compound turnover is dependent on rainfall and depth, and is mediated by genomically divergent microorganisms.</title>
        <authorList>
            <person name="Diamond S."/>
            <person name="Andeer P.F."/>
            <person name="Li Z."/>
            <person name="Crits-Christoph A."/>
            <person name="Burstein D."/>
            <person name="Anantharaman K."/>
            <person name="Lane K.R."/>
            <person name="Thomas B.C."/>
            <person name="Pan C."/>
            <person name="Northen T.R."/>
            <person name="Banfield J.F."/>
        </authorList>
    </citation>
    <scope>NUCLEOTIDE SEQUENCE [LARGE SCALE GENOMIC DNA]</scope>
    <source>
        <strain evidence="4">WS_2</strain>
    </source>
</reference>
<dbReference type="GO" id="GO:0006096">
    <property type="term" value="P:glycolytic process"/>
    <property type="evidence" value="ECO:0007669"/>
    <property type="project" value="InterPro"/>
</dbReference>
<dbReference type="InterPro" id="IPR043129">
    <property type="entry name" value="ATPase_NBD"/>
</dbReference>
<evidence type="ECO:0000256" key="2">
    <source>
        <dbReference type="ARBA" id="ARBA00022777"/>
    </source>
</evidence>
<keyword evidence="2 4" id="KW-0418">Kinase</keyword>
<dbReference type="AlphaFoldDB" id="A0A538S966"/>
<dbReference type="GO" id="GO:0004340">
    <property type="term" value="F:glucokinase activity"/>
    <property type="evidence" value="ECO:0007669"/>
    <property type="project" value="UniProtKB-EC"/>
</dbReference>
<organism evidence="4 5">
    <name type="scientific">Eiseniibacteriota bacterium</name>
    <dbReference type="NCBI Taxonomy" id="2212470"/>
    <lineage>
        <taxon>Bacteria</taxon>
        <taxon>Candidatus Eiseniibacteriota</taxon>
    </lineage>
</organism>
<dbReference type="GO" id="GO:0005536">
    <property type="term" value="F:D-glucose binding"/>
    <property type="evidence" value="ECO:0007669"/>
    <property type="project" value="InterPro"/>
</dbReference>
<dbReference type="EC" id="2.7.1.2" evidence="4"/>
<dbReference type="Gene3D" id="3.30.420.40">
    <property type="match status" value="1"/>
</dbReference>
<sequence>MILAGDVGGTKTLLALYEDGASPRGPRLEARRASLEAPSLEALALDFVKASGGARLTRAVFGVAGPVVNNRCETTNLPWVVSGDAVSAALGGAEVMLMNDLEAAGRGIATLGADDLEFLQRGERALGNRVLIAAGTGLGESILVWARERHRPVASEGGHADWAPNDALEDELLAWLRARYGHVSAERVLSGHGLADLYRFLSAAGRGAEPEGMAERFAAASDPAAFVTEAALDGSCERAWIALRKWVEVYGAEAGNLALTGLALGGVFVGGGIAPRIPTVLRDGRFVRAFNAKGRLESLLERMPVALLLDARIGLWGAATVALEAPSRAEL</sequence>
<dbReference type="SUPFAM" id="SSF53067">
    <property type="entry name" value="Actin-like ATPase domain"/>
    <property type="match status" value="1"/>
</dbReference>
<dbReference type="InterPro" id="IPR003836">
    <property type="entry name" value="Glucokinase"/>
</dbReference>
<accession>A0A538S966</accession>
<comment type="similarity">
    <text evidence="3">Belongs to the bacterial glucokinase family.</text>
</comment>
<dbReference type="Gene3D" id="3.40.367.20">
    <property type="match status" value="1"/>
</dbReference>
<dbReference type="EMBL" id="VBOS01000505">
    <property type="protein sequence ID" value="TMQ47919.1"/>
    <property type="molecule type" value="Genomic_DNA"/>
</dbReference>
<protein>
    <submittedName>
        <fullName evidence="4">Glucokinase</fullName>
        <ecNumber evidence="4">2.7.1.2</ecNumber>
    </submittedName>
</protein>
<proteinExistence type="inferred from homology"/>
<dbReference type="PANTHER" id="PTHR47363:SF1">
    <property type="entry name" value="GLUCOKINASE"/>
    <property type="match status" value="1"/>
</dbReference>
<name>A0A538S966_UNCEI</name>
<dbReference type="GO" id="GO:0005524">
    <property type="term" value="F:ATP binding"/>
    <property type="evidence" value="ECO:0007669"/>
    <property type="project" value="InterPro"/>
</dbReference>
<evidence type="ECO:0000313" key="5">
    <source>
        <dbReference type="Proteomes" id="UP000317716"/>
    </source>
</evidence>
<comment type="caution">
    <text evidence="4">The sequence shown here is derived from an EMBL/GenBank/DDBJ whole genome shotgun (WGS) entry which is preliminary data.</text>
</comment>
<keyword evidence="1 4" id="KW-0808">Transferase</keyword>
<dbReference type="Proteomes" id="UP000317716">
    <property type="component" value="Unassembled WGS sequence"/>
</dbReference>
<dbReference type="PANTHER" id="PTHR47363">
    <property type="entry name" value="GLUCOKINASE"/>
    <property type="match status" value="1"/>
</dbReference>
<evidence type="ECO:0000313" key="4">
    <source>
        <dbReference type="EMBL" id="TMQ47919.1"/>
    </source>
</evidence>
<gene>
    <name evidence="4" type="primary">glk</name>
    <name evidence="4" type="ORF">E6K72_13530</name>
</gene>
<evidence type="ECO:0000256" key="1">
    <source>
        <dbReference type="ARBA" id="ARBA00022679"/>
    </source>
</evidence>
<dbReference type="Pfam" id="PF02685">
    <property type="entry name" value="Glucokinase"/>
    <property type="match status" value="1"/>
</dbReference>
<dbReference type="NCBIfam" id="TIGR00749">
    <property type="entry name" value="glk"/>
    <property type="match status" value="1"/>
</dbReference>